<evidence type="ECO:0000313" key="3">
    <source>
        <dbReference type="EMBL" id="MST85864.1"/>
    </source>
</evidence>
<evidence type="ECO:0000256" key="2">
    <source>
        <dbReference type="SAM" id="SignalP"/>
    </source>
</evidence>
<accession>A0A7K0KJ30</accession>
<dbReference type="AlphaFoldDB" id="A0A7K0KJ30"/>
<keyword evidence="1" id="KW-0175">Coiled coil</keyword>
<organism evidence="3 4">
    <name type="scientific">Hallella mizrahii</name>
    <dbReference type="NCBI Taxonomy" id="2606637"/>
    <lineage>
        <taxon>Bacteria</taxon>
        <taxon>Pseudomonadati</taxon>
        <taxon>Bacteroidota</taxon>
        <taxon>Bacteroidia</taxon>
        <taxon>Bacteroidales</taxon>
        <taxon>Prevotellaceae</taxon>
        <taxon>Hallella</taxon>
    </lineage>
</organism>
<feature type="chain" id="PRO_5029733428" description="Energy transducer TonB" evidence="2">
    <location>
        <begin position="21"/>
        <end position="420"/>
    </location>
</feature>
<name>A0A7K0KJ30_9BACT</name>
<proteinExistence type="predicted"/>
<reference evidence="3 4" key="1">
    <citation type="submission" date="2019-08" db="EMBL/GenBank/DDBJ databases">
        <title>In-depth cultivation of the pig gut microbiome towards novel bacterial diversity and tailored functional studies.</title>
        <authorList>
            <person name="Wylensek D."/>
            <person name="Hitch T.C.A."/>
            <person name="Clavel T."/>
        </authorList>
    </citation>
    <scope>NUCLEOTIDE SEQUENCE [LARGE SCALE GENOMIC DNA]</scope>
    <source>
        <strain evidence="3 4">LKV-178-WT-2A</strain>
    </source>
</reference>
<evidence type="ECO:0000256" key="1">
    <source>
        <dbReference type="SAM" id="Coils"/>
    </source>
</evidence>
<evidence type="ECO:0000313" key="4">
    <source>
        <dbReference type="Proteomes" id="UP000438914"/>
    </source>
</evidence>
<gene>
    <name evidence="3" type="ORF">FYJ73_14515</name>
</gene>
<dbReference type="Proteomes" id="UP000438914">
    <property type="component" value="Unassembled WGS sequence"/>
</dbReference>
<keyword evidence="2" id="KW-0732">Signal</keyword>
<dbReference type="EMBL" id="VUNG01000058">
    <property type="protein sequence ID" value="MST85864.1"/>
    <property type="molecule type" value="Genomic_DNA"/>
</dbReference>
<sequence length="420" mass="48056">MKKKILYLIIALLLPLATFAQSSLTPYQRRSNQIILKYYKILAQGSGDRRFALLGYNSSDVAKAGFNLAYMEYAYKHGAAAAKRLVNAANAELRAAEKLKNSADRLREFYETDKGMVYKTVKDKFALWMQKGEFEKQADFEERLRGSTKTKFGEICEDAFNDITDVLLHGSKDNSEDEKIKLEKQLDTYDSENEQFTMYCTSHGAYTAVVKLHIPISEAQDFKETFEANDIFIDKIKDGVFVGNIFVPTVLVISRIGHDKLYLVKADGIIDLNTEARVDSNKMEKFTVPFDKLNIDCDALKGYVYHHQAISNDNTIYDYNDSYVEEKPSYPGGEEAFYKIWNDVVYLTDSDMTYNEDVHIILTIEKDGIISDVKAYSDTQRLIPLALKVLKSMPKWNPGKNSELDPLRVKYDFYASAEYK</sequence>
<comment type="caution">
    <text evidence="3">The sequence shown here is derived from an EMBL/GenBank/DDBJ whole genome shotgun (WGS) entry which is preliminary data.</text>
</comment>
<feature type="signal peptide" evidence="2">
    <location>
        <begin position="1"/>
        <end position="20"/>
    </location>
</feature>
<protein>
    <recommendedName>
        <fullName evidence="5">Energy transducer TonB</fullName>
    </recommendedName>
</protein>
<keyword evidence="4" id="KW-1185">Reference proteome</keyword>
<evidence type="ECO:0008006" key="5">
    <source>
        <dbReference type="Google" id="ProtNLM"/>
    </source>
</evidence>
<dbReference type="RefSeq" id="WP_154535464.1">
    <property type="nucleotide sequence ID" value="NZ_VUNG01000058.1"/>
</dbReference>
<feature type="coiled-coil region" evidence="1">
    <location>
        <begin position="79"/>
        <end position="106"/>
    </location>
</feature>